<feature type="transmembrane region" description="Helical" evidence="2">
    <location>
        <begin position="794"/>
        <end position="817"/>
    </location>
</feature>
<dbReference type="GeneID" id="68354551"/>
<protein>
    <submittedName>
        <fullName evidence="4">Uncharacterized protein</fullName>
    </submittedName>
</protein>
<evidence type="ECO:0000256" key="3">
    <source>
        <dbReference type="SAM" id="SignalP"/>
    </source>
</evidence>
<reference evidence="4" key="1">
    <citation type="submission" date="2021-09" db="EMBL/GenBank/DDBJ databases">
        <title>A high-quality genome of the endoparasitic fungus Hirsutella rhossiliensis with a comparison of Hirsutella genomes reveals transposable elements contributing to genome size variation.</title>
        <authorList>
            <person name="Lin R."/>
            <person name="Jiao Y."/>
            <person name="Sun X."/>
            <person name="Ling J."/>
            <person name="Xie B."/>
            <person name="Cheng X."/>
        </authorList>
    </citation>
    <scope>NUCLEOTIDE SEQUENCE</scope>
    <source>
        <strain evidence="4">HR02</strain>
    </source>
</reference>
<dbReference type="Proteomes" id="UP000824596">
    <property type="component" value="Unassembled WGS sequence"/>
</dbReference>
<feature type="signal peptide" evidence="3">
    <location>
        <begin position="1"/>
        <end position="26"/>
    </location>
</feature>
<feature type="transmembrane region" description="Helical" evidence="2">
    <location>
        <begin position="722"/>
        <end position="741"/>
    </location>
</feature>
<feature type="compositionally biased region" description="Low complexity" evidence="1">
    <location>
        <begin position="541"/>
        <end position="551"/>
    </location>
</feature>
<feature type="region of interest" description="Disordered" evidence="1">
    <location>
        <begin position="863"/>
        <end position="882"/>
    </location>
</feature>
<keyword evidence="2" id="KW-1133">Transmembrane helix</keyword>
<feature type="chain" id="PRO_5040189832" evidence="3">
    <location>
        <begin position="27"/>
        <end position="882"/>
    </location>
</feature>
<feature type="region of interest" description="Disordered" evidence="1">
    <location>
        <begin position="110"/>
        <end position="161"/>
    </location>
</feature>
<sequence>MVLATASRDISLFLAVLSISALGCGAQEQYHTKPRDASHSEPGSWSLHDLVTADTVQTILADKHLRKTYRAVVSVCVDTSRSLADQLEVPELSTISDSLDSHLRQFNSQADDTSRLHLRKRRSRTDASSKTKRAGLLSKLLPGGGKGNDNDAAAGGQAQGNDTADAGGGGILGGLLSGGGGGKDGPIGGIISQAASGLIGRVINMTGPAVAGAGFFGGVGAGEGAAQGLNLASANTSMDTGATVAQENGMKSSGLNSAIESATMGLTATALRALRQGNALQLPDLGPVAEALGGGLGNGAAAGLKLTTDNRGAPGNGSGLDGFASSFAFGLSKSLTESANTSNLFGQMGGQNGTGMTNMLLKLAGPAASGLGKGLGSGAAVGLGLQPDDGPAATAKTTAADGSVDVSGIAQDFASGLTSRFLANGTATNAIKGLTSGGGGGGGGVGANLDVGRIANGLARGLLAGAGDGAEALGGVNAIISGKAKLQTTPAPDTQVTFNDSVGGAATGFGQGLGNSAVITAQKLLSRGADMSDGAAKSKRSTSSAVSSHPASRVAARQISNGINVNISSVLSAAAISSVIQKVVDVLTCEGVGGLALVAQGLSQSGTISAGGFDPSTTNFIKDLIPQGLISFTKDGNTYDIDGKQLSKALDGSLSEAANGLSINGFGFSRFVGILIAHIFFAVVVFAVLLPLVLTFDSSRNILLLLQVEHVLPAWTLKATKIIWIAGIAPSLIIILVLGVVPGPRGAHFRTAHGVLGLITLLVTVAAVSLYILSTRGTPLASIKKIPIPVISQGCNQLLLVLTLPTLTTGFSDLSLITLCLTRVVPLELAVSLGLALGSVLVLAQAITGLELFLQWRAGKRKSRAGQSQGSLDPEMKRDLSK</sequence>
<feature type="transmembrane region" description="Helical" evidence="2">
    <location>
        <begin position="671"/>
        <end position="694"/>
    </location>
</feature>
<evidence type="ECO:0000313" key="4">
    <source>
        <dbReference type="EMBL" id="KAH0962912.1"/>
    </source>
</evidence>
<proteinExistence type="predicted"/>
<evidence type="ECO:0000256" key="1">
    <source>
        <dbReference type="SAM" id="MobiDB-lite"/>
    </source>
</evidence>
<name>A0A9P8MX07_9HYPO</name>
<dbReference type="OrthoDB" id="5148443at2759"/>
<keyword evidence="2" id="KW-0472">Membrane</keyword>
<keyword evidence="5" id="KW-1185">Reference proteome</keyword>
<keyword evidence="2" id="KW-0812">Transmembrane</keyword>
<comment type="caution">
    <text evidence="4">The sequence shown here is derived from an EMBL/GenBank/DDBJ whole genome shotgun (WGS) entry which is preliminary data.</text>
</comment>
<feature type="region of interest" description="Disordered" evidence="1">
    <location>
        <begin position="530"/>
        <end position="551"/>
    </location>
</feature>
<feature type="compositionally biased region" description="Low complexity" evidence="1">
    <location>
        <begin position="150"/>
        <end position="161"/>
    </location>
</feature>
<dbReference type="RefSeq" id="XP_044720425.1">
    <property type="nucleotide sequence ID" value="XM_044863893.1"/>
</dbReference>
<organism evidence="4 5">
    <name type="scientific">Hirsutella rhossiliensis</name>
    <dbReference type="NCBI Taxonomy" id="111463"/>
    <lineage>
        <taxon>Eukaryota</taxon>
        <taxon>Fungi</taxon>
        <taxon>Dikarya</taxon>
        <taxon>Ascomycota</taxon>
        <taxon>Pezizomycotina</taxon>
        <taxon>Sordariomycetes</taxon>
        <taxon>Hypocreomycetidae</taxon>
        <taxon>Hypocreales</taxon>
        <taxon>Ophiocordycipitaceae</taxon>
        <taxon>Hirsutella</taxon>
    </lineage>
</organism>
<feature type="transmembrane region" description="Helical" evidence="2">
    <location>
        <begin position="753"/>
        <end position="773"/>
    </location>
</feature>
<accession>A0A9P8MX07</accession>
<evidence type="ECO:0000256" key="2">
    <source>
        <dbReference type="SAM" id="Phobius"/>
    </source>
</evidence>
<dbReference type="AlphaFoldDB" id="A0A9P8MX07"/>
<keyword evidence="3" id="KW-0732">Signal</keyword>
<gene>
    <name evidence="4" type="ORF">HRG_05422</name>
</gene>
<feature type="transmembrane region" description="Helical" evidence="2">
    <location>
        <begin position="829"/>
        <end position="854"/>
    </location>
</feature>
<evidence type="ECO:0000313" key="5">
    <source>
        <dbReference type="Proteomes" id="UP000824596"/>
    </source>
</evidence>
<dbReference type="EMBL" id="JAIZPD010000005">
    <property type="protein sequence ID" value="KAH0962912.1"/>
    <property type="molecule type" value="Genomic_DNA"/>
</dbReference>